<evidence type="ECO:0000256" key="5">
    <source>
        <dbReference type="ARBA" id="ARBA00022692"/>
    </source>
</evidence>
<dbReference type="Pfam" id="PF04535">
    <property type="entry name" value="CASP_dom"/>
    <property type="match status" value="1"/>
</dbReference>
<evidence type="ECO:0000313" key="11">
    <source>
        <dbReference type="Proteomes" id="UP001180020"/>
    </source>
</evidence>
<evidence type="ECO:0000256" key="2">
    <source>
        <dbReference type="ARBA" id="ARBA00007651"/>
    </source>
</evidence>
<dbReference type="InterPro" id="IPR006702">
    <property type="entry name" value="CASP_dom"/>
</dbReference>
<name>A0AAV9FAM5_ACOCL</name>
<dbReference type="PANTHER" id="PTHR33573:SF57">
    <property type="entry name" value="CASP-LIKE PROTEIN 4B1"/>
    <property type="match status" value="1"/>
</dbReference>
<comment type="caution">
    <text evidence="10">The sequence shown here is derived from an EMBL/GenBank/DDBJ whole genome shotgun (WGS) entry which is preliminary data.</text>
</comment>
<accession>A0AAV9FAM5</accession>
<evidence type="ECO:0000259" key="9">
    <source>
        <dbReference type="Pfam" id="PF04535"/>
    </source>
</evidence>
<comment type="subcellular location">
    <subcellularLocation>
        <location evidence="1 8">Cell membrane</location>
        <topology evidence="1 8">Multi-pass membrane protein</topology>
    </subcellularLocation>
</comment>
<feature type="transmembrane region" description="Helical" evidence="8">
    <location>
        <begin position="39"/>
        <end position="59"/>
    </location>
</feature>
<gene>
    <name evidence="10" type="ORF">QJS10_CPA03g01033</name>
</gene>
<organism evidence="10 11">
    <name type="scientific">Acorus calamus</name>
    <name type="common">Sweet flag</name>
    <dbReference type="NCBI Taxonomy" id="4465"/>
    <lineage>
        <taxon>Eukaryota</taxon>
        <taxon>Viridiplantae</taxon>
        <taxon>Streptophyta</taxon>
        <taxon>Embryophyta</taxon>
        <taxon>Tracheophyta</taxon>
        <taxon>Spermatophyta</taxon>
        <taxon>Magnoliopsida</taxon>
        <taxon>Liliopsida</taxon>
        <taxon>Acoraceae</taxon>
        <taxon>Acorus</taxon>
    </lineage>
</organism>
<feature type="transmembrane region" description="Helical" evidence="8">
    <location>
        <begin position="97"/>
        <end position="115"/>
    </location>
</feature>
<evidence type="ECO:0000256" key="3">
    <source>
        <dbReference type="ARBA" id="ARBA00011489"/>
    </source>
</evidence>
<evidence type="ECO:0000256" key="6">
    <source>
        <dbReference type="ARBA" id="ARBA00022989"/>
    </source>
</evidence>
<reference evidence="10" key="1">
    <citation type="journal article" date="2023" name="Nat. Commun.">
        <title>Diploid and tetraploid genomes of Acorus and the evolution of monocots.</title>
        <authorList>
            <person name="Ma L."/>
            <person name="Liu K.W."/>
            <person name="Li Z."/>
            <person name="Hsiao Y.Y."/>
            <person name="Qi Y."/>
            <person name="Fu T."/>
            <person name="Tang G.D."/>
            <person name="Zhang D."/>
            <person name="Sun W.H."/>
            <person name="Liu D.K."/>
            <person name="Li Y."/>
            <person name="Chen G.Z."/>
            <person name="Liu X.D."/>
            <person name="Liao X.Y."/>
            <person name="Jiang Y.T."/>
            <person name="Yu X."/>
            <person name="Hao Y."/>
            <person name="Huang J."/>
            <person name="Zhao X.W."/>
            <person name="Ke S."/>
            <person name="Chen Y.Y."/>
            <person name="Wu W.L."/>
            <person name="Hsu J.L."/>
            <person name="Lin Y.F."/>
            <person name="Huang M.D."/>
            <person name="Li C.Y."/>
            <person name="Huang L."/>
            <person name="Wang Z.W."/>
            <person name="Zhao X."/>
            <person name="Zhong W.Y."/>
            <person name="Peng D.H."/>
            <person name="Ahmad S."/>
            <person name="Lan S."/>
            <person name="Zhang J.S."/>
            <person name="Tsai W.C."/>
            <person name="Van de Peer Y."/>
            <person name="Liu Z.J."/>
        </authorList>
    </citation>
    <scope>NUCLEOTIDE SEQUENCE</scope>
    <source>
        <strain evidence="10">CP</strain>
    </source>
</reference>
<evidence type="ECO:0000256" key="8">
    <source>
        <dbReference type="RuleBase" id="RU361233"/>
    </source>
</evidence>
<evidence type="ECO:0000256" key="1">
    <source>
        <dbReference type="ARBA" id="ARBA00004651"/>
    </source>
</evidence>
<keyword evidence="5 8" id="KW-0812">Transmembrane</keyword>
<feature type="transmembrane region" description="Helical" evidence="8">
    <location>
        <begin position="135"/>
        <end position="156"/>
    </location>
</feature>
<dbReference type="AlphaFoldDB" id="A0AAV9FAM5"/>
<keyword evidence="4 8" id="KW-1003">Cell membrane</keyword>
<keyword evidence="6 8" id="KW-1133">Transmembrane helix</keyword>
<comment type="similarity">
    <text evidence="2 8">Belongs to the Casparian strip membrane proteins (CASP) family.</text>
</comment>
<feature type="domain" description="Casparian strip membrane protein" evidence="9">
    <location>
        <begin position="34"/>
        <end position="146"/>
    </location>
</feature>
<evidence type="ECO:0000256" key="7">
    <source>
        <dbReference type="ARBA" id="ARBA00023136"/>
    </source>
</evidence>
<proteinExistence type="inferred from homology"/>
<dbReference type="Proteomes" id="UP001180020">
    <property type="component" value="Unassembled WGS sequence"/>
</dbReference>
<comment type="subunit">
    <text evidence="3 8">Homodimer and heterodimers.</text>
</comment>
<keyword evidence="7 8" id="KW-0472">Membrane</keyword>
<reference evidence="10" key="2">
    <citation type="submission" date="2023-06" db="EMBL/GenBank/DDBJ databases">
        <authorList>
            <person name="Ma L."/>
            <person name="Liu K.-W."/>
            <person name="Li Z."/>
            <person name="Hsiao Y.-Y."/>
            <person name="Qi Y."/>
            <person name="Fu T."/>
            <person name="Tang G."/>
            <person name="Zhang D."/>
            <person name="Sun W.-H."/>
            <person name="Liu D.-K."/>
            <person name="Li Y."/>
            <person name="Chen G.-Z."/>
            <person name="Liu X.-D."/>
            <person name="Liao X.-Y."/>
            <person name="Jiang Y.-T."/>
            <person name="Yu X."/>
            <person name="Hao Y."/>
            <person name="Huang J."/>
            <person name="Zhao X.-W."/>
            <person name="Ke S."/>
            <person name="Chen Y.-Y."/>
            <person name="Wu W.-L."/>
            <person name="Hsu J.-L."/>
            <person name="Lin Y.-F."/>
            <person name="Huang M.-D."/>
            <person name="Li C.-Y."/>
            <person name="Huang L."/>
            <person name="Wang Z.-W."/>
            <person name="Zhao X."/>
            <person name="Zhong W.-Y."/>
            <person name="Peng D.-H."/>
            <person name="Ahmad S."/>
            <person name="Lan S."/>
            <person name="Zhang J.-S."/>
            <person name="Tsai W.-C."/>
            <person name="Van De Peer Y."/>
            <person name="Liu Z.-J."/>
        </authorList>
    </citation>
    <scope>NUCLEOTIDE SEQUENCE</scope>
    <source>
        <strain evidence="10">CP</strain>
        <tissue evidence="10">Leaves</tissue>
    </source>
</reference>
<dbReference type="GO" id="GO:0005886">
    <property type="term" value="C:plasma membrane"/>
    <property type="evidence" value="ECO:0007669"/>
    <property type="project" value="UniProtKB-SubCell"/>
</dbReference>
<comment type="caution">
    <text evidence="8">Lacks conserved residue(s) required for the propagation of feature annotation.</text>
</comment>
<dbReference type="PANTHER" id="PTHR33573">
    <property type="entry name" value="CASP-LIKE PROTEIN 4A4"/>
    <property type="match status" value="1"/>
</dbReference>
<sequence>MASGRLDFVGDQTATLDVENPGPGASRERVELLLEKARLALRAGACVFSLVAFVVMACNKNFDEYEEYRWVRYWAQVLRQLVHQFTAGREVMSKTTFVCDQVVAYLLMSALSAAIPMTNRKWEKADNSFTESSAAAISMTFFAFVALALSALISGFKLSNQFYI</sequence>
<evidence type="ECO:0000256" key="4">
    <source>
        <dbReference type="ARBA" id="ARBA00022475"/>
    </source>
</evidence>
<protein>
    <recommendedName>
        <fullName evidence="8">CASP-like protein</fullName>
    </recommendedName>
</protein>
<dbReference type="EMBL" id="JAUJYO010000003">
    <property type="protein sequence ID" value="KAK1321918.1"/>
    <property type="molecule type" value="Genomic_DNA"/>
</dbReference>
<keyword evidence="11" id="KW-1185">Reference proteome</keyword>
<evidence type="ECO:0000313" key="10">
    <source>
        <dbReference type="EMBL" id="KAK1321918.1"/>
    </source>
</evidence>